<proteinExistence type="predicted"/>
<reference evidence="7 8" key="1">
    <citation type="submission" date="2020-08" db="EMBL/GenBank/DDBJ databases">
        <title>Genomic Encyclopedia of Type Strains, Phase IV (KMG-IV): sequencing the most valuable type-strain genomes for metagenomic binning, comparative biology and taxonomic classification.</title>
        <authorList>
            <person name="Goeker M."/>
        </authorList>
    </citation>
    <scope>NUCLEOTIDE SEQUENCE [LARGE SCALE GENOMIC DNA]</scope>
    <source>
        <strain evidence="7 8">DSM 29854</strain>
    </source>
</reference>
<accession>A0A839GGA9</accession>
<feature type="domain" description="Hemerythrin-like" evidence="5">
    <location>
        <begin position="163"/>
        <end position="310"/>
    </location>
</feature>
<keyword evidence="3" id="KW-0479">Metal-binding</keyword>
<dbReference type="InterPro" id="IPR012312">
    <property type="entry name" value="Hemerythrin-like"/>
</dbReference>
<dbReference type="EMBL" id="JACJIQ010000001">
    <property type="protein sequence ID" value="MBA9075689.1"/>
    <property type="molecule type" value="Genomic_DNA"/>
</dbReference>
<keyword evidence="2" id="KW-0963">Cytoplasm</keyword>
<dbReference type="InterPro" id="IPR018720">
    <property type="entry name" value="DUF2249"/>
</dbReference>
<evidence type="ECO:0000259" key="5">
    <source>
        <dbReference type="Pfam" id="PF01814"/>
    </source>
</evidence>
<dbReference type="Pfam" id="PF10006">
    <property type="entry name" value="DUF2249"/>
    <property type="match status" value="1"/>
</dbReference>
<dbReference type="PANTHER" id="PTHR36438">
    <property type="entry name" value="IRON-SULFUR CLUSTER REPAIR PROTEIN YTFE"/>
    <property type="match status" value="1"/>
</dbReference>
<dbReference type="GO" id="GO:0046872">
    <property type="term" value="F:metal ion binding"/>
    <property type="evidence" value="ECO:0007669"/>
    <property type="project" value="UniProtKB-KW"/>
</dbReference>
<dbReference type="GO" id="GO:0005737">
    <property type="term" value="C:cytoplasm"/>
    <property type="evidence" value="ECO:0007669"/>
    <property type="project" value="UniProtKB-SubCell"/>
</dbReference>
<evidence type="ECO:0000313" key="8">
    <source>
        <dbReference type="Proteomes" id="UP000563094"/>
    </source>
</evidence>
<dbReference type="Proteomes" id="UP000563094">
    <property type="component" value="Unassembled WGS sequence"/>
</dbReference>
<evidence type="ECO:0000259" key="6">
    <source>
        <dbReference type="Pfam" id="PF10006"/>
    </source>
</evidence>
<evidence type="ECO:0000313" key="7">
    <source>
        <dbReference type="EMBL" id="MBA9075689.1"/>
    </source>
</evidence>
<dbReference type="Pfam" id="PF01814">
    <property type="entry name" value="Hemerythrin"/>
    <property type="match status" value="1"/>
</dbReference>
<name>A0A839GGA9_9BACT</name>
<organism evidence="7 8">
    <name type="scientific">Rufibacter quisquiliarum</name>
    <dbReference type="NCBI Taxonomy" id="1549639"/>
    <lineage>
        <taxon>Bacteria</taxon>
        <taxon>Pseudomonadati</taxon>
        <taxon>Bacteroidota</taxon>
        <taxon>Cytophagia</taxon>
        <taxon>Cytophagales</taxon>
        <taxon>Hymenobacteraceae</taxon>
        <taxon>Rufibacter</taxon>
    </lineage>
</organism>
<dbReference type="Gene3D" id="1.20.120.520">
    <property type="entry name" value="nmb1532 protein domain like"/>
    <property type="match status" value="1"/>
</dbReference>
<gene>
    <name evidence="7" type="ORF">FHS90_000386</name>
</gene>
<sequence length="318" mass="36082">MITTENIDILNVTLLEPRLKHPTIFDRFDRLGGGEAFIIHNDHDPKPLYYQLLGERGNVFKWEYLGQGPEVWEVKITKLAPAEGETVGELVAKDFRKAQVFKKYGIDFCCGGKKSVAQACEEKGVSQEQLERELGALPDTSAVAETDFASWDPSFLADYIVNIHHKYVREAIPALYEYTNKIARVHGSRHPELVQVANHFVNVANELESHMPKEERVLFPYIKQLNEAKQKGAKLAPAAFGSIQNPINMMEMEHEAAGGELEAIRTLTNDFTLPEDACATYRVAFAKLQEFEKDLHRHIHLENNILFPKALELEKEVL</sequence>
<comment type="subcellular location">
    <subcellularLocation>
        <location evidence="1">Cytoplasm</location>
    </subcellularLocation>
</comment>
<evidence type="ECO:0000256" key="1">
    <source>
        <dbReference type="ARBA" id="ARBA00004496"/>
    </source>
</evidence>
<evidence type="ECO:0000256" key="4">
    <source>
        <dbReference type="ARBA" id="ARBA00023004"/>
    </source>
</evidence>
<dbReference type="AlphaFoldDB" id="A0A839GGA9"/>
<protein>
    <submittedName>
        <fullName evidence="7">Regulator of cell morphogenesis and NO signaling</fullName>
    </submittedName>
</protein>
<dbReference type="RefSeq" id="WP_182511344.1">
    <property type="nucleotide sequence ID" value="NZ_JACJIQ010000001.1"/>
</dbReference>
<dbReference type="InterPro" id="IPR019903">
    <property type="entry name" value="RIC_family"/>
</dbReference>
<keyword evidence="8" id="KW-1185">Reference proteome</keyword>
<dbReference type="Pfam" id="PF04405">
    <property type="entry name" value="ScdA_N"/>
    <property type="match status" value="1"/>
</dbReference>
<evidence type="ECO:0000256" key="2">
    <source>
        <dbReference type="ARBA" id="ARBA00022490"/>
    </source>
</evidence>
<comment type="caution">
    <text evidence="7">The sequence shown here is derived from an EMBL/GenBank/DDBJ whole genome shotgun (WGS) entry which is preliminary data.</text>
</comment>
<evidence type="ECO:0000256" key="3">
    <source>
        <dbReference type="ARBA" id="ARBA00022723"/>
    </source>
</evidence>
<dbReference type="NCBIfam" id="TIGR03652">
    <property type="entry name" value="FeS_repair_RIC"/>
    <property type="match status" value="1"/>
</dbReference>
<feature type="domain" description="DUF2249" evidence="6">
    <location>
        <begin position="10"/>
        <end position="78"/>
    </location>
</feature>
<keyword evidence="4" id="KW-0408">Iron</keyword>
<dbReference type="PANTHER" id="PTHR36438:SF1">
    <property type="entry name" value="IRON-SULFUR CLUSTER REPAIR PROTEIN YTFE"/>
    <property type="match status" value="1"/>
</dbReference>